<dbReference type="Proteomes" id="UP000886602">
    <property type="component" value="Unassembled WGS sequence"/>
</dbReference>
<dbReference type="EMBL" id="JADJNC010000035">
    <property type="protein sequence ID" value="MBK7424575.1"/>
    <property type="molecule type" value="Genomic_DNA"/>
</dbReference>
<sequence length="71" mass="7776">MQISVNGMDAPGTSEWNKVEHRLLASNWRGEPLVNCETIVNLIAKTTTVEGLEVKCRLIVGSILLVARSGR</sequence>
<dbReference type="AlphaFoldDB" id="A0A9D7FG84"/>
<dbReference type="InterPro" id="IPR011518">
    <property type="entry name" value="Transposase_36"/>
</dbReference>
<evidence type="ECO:0000313" key="1">
    <source>
        <dbReference type="EMBL" id="MBK7424575.1"/>
    </source>
</evidence>
<proteinExistence type="predicted"/>
<reference evidence="1" key="1">
    <citation type="submission" date="2020-10" db="EMBL/GenBank/DDBJ databases">
        <title>Connecting structure to function with the recovery of over 1000 high-quality activated sludge metagenome-assembled genomes encoding full-length rRNA genes using long-read sequencing.</title>
        <authorList>
            <person name="Singleton C.M."/>
            <person name="Petriglieri F."/>
            <person name="Kristensen J.M."/>
            <person name="Kirkegaard R.H."/>
            <person name="Michaelsen T.Y."/>
            <person name="Andersen M.H."/>
            <person name="Karst S.M."/>
            <person name="Dueholm M.S."/>
            <person name="Nielsen P.H."/>
            <person name="Albertsen M."/>
        </authorList>
    </citation>
    <scope>NUCLEOTIDE SEQUENCE</scope>
    <source>
        <strain evidence="1">EsbW_18-Q3-R4-48_MAXAC.044</strain>
    </source>
</reference>
<protein>
    <submittedName>
        <fullName evidence="1">Uncharacterized protein</fullName>
    </submittedName>
</protein>
<gene>
    <name evidence="1" type="ORF">IPJ48_16650</name>
</gene>
<dbReference type="Pfam" id="PF07592">
    <property type="entry name" value="DDE_Tnp_ISAZ013"/>
    <property type="match status" value="1"/>
</dbReference>
<organism evidence="1 2">
    <name type="scientific">Candidatus Propionivibrio dominans</name>
    <dbReference type="NCBI Taxonomy" id="2954373"/>
    <lineage>
        <taxon>Bacteria</taxon>
        <taxon>Pseudomonadati</taxon>
        <taxon>Pseudomonadota</taxon>
        <taxon>Betaproteobacteria</taxon>
        <taxon>Rhodocyclales</taxon>
        <taxon>Rhodocyclaceae</taxon>
        <taxon>Propionivibrio</taxon>
    </lineage>
</organism>
<comment type="caution">
    <text evidence="1">The sequence shown here is derived from an EMBL/GenBank/DDBJ whole genome shotgun (WGS) entry which is preliminary data.</text>
</comment>
<name>A0A9D7FG84_9RHOO</name>
<accession>A0A9D7FG84</accession>
<evidence type="ECO:0000313" key="2">
    <source>
        <dbReference type="Proteomes" id="UP000886602"/>
    </source>
</evidence>